<evidence type="ECO:0000313" key="1">
    <source>
        <dbReference type="EMBL" id="MDA3616725.1"/>
    </source>
</evidence>
<dbReference type="Proteomes" id="UP001210231">
    <property type="component" value="Unassembled WGS sequence"/>
</dbReference>
<comment type="caution">
    <text evidence="1">The sequence shown here is derived from an EMBL/GenBank/DDBJ whole genome shotgun (WGS) entry which is preliminary data.</text>
</comment>
<organism evidence="1 2">
    <name type="scientific">Polluticaenibacter yanchengensis</name>
    <dbReference type="NCBI Taxonomy" id="3014562"/>
    <lineage>
        <taxon>Bacteria</taxon>
        <taxon>Pseudomonadati</taxon>
        <taxon>Bacteroidota</taxon>
        <taxon>Chitinophagia</taxon>
        <taxon>Chitinophagales</taxon>
        <taxon>Chitinophagaceae</taxon>
        <taxon>Polluticaenibacter</taxon>
    </lineage>
</organism>
<dbReference type="RefSeq" id="WP_407033055.1">
    <property type="nucleotide sequence ID" value="NZ_JAQGEF010000041.1"/>
</dbReference>
<dbReference type="Gene3D" id="3.30.160.100">
    <property type="entry name" value="Ribosome hibernation promotion factor-like"/>
    <property type="match status" value="1"/>
</dbReference>
<accession>A0ABT4UPN7</accession>
<proteinExistence type="predicted"/>
<dbReference type="SUPFAM" id="SSF69754">
    <property type="entry name" value="Ribosome binding protein Y (YfiA homologue)"/>
    <property type="match status" value="1"/>
</dbReference>
<dbReference type="EMBL" id="JAQGEF010000041">
    <property type="protein sequence ID" value="MDA3616725.1"/>
    <property type="molecule type" value="Genomic_DNA"/>
</dbReference>
<sequence length="98" mass="11283">MTLNIQTVNFDADVKLTDHIKRKIAKINTFHDRIIKVDVFLKLDNVVHQIKDKIAEIKVSIPKSELFVKITSKSFEESFDNALDSICNQIKKKKEKAA</sequence>
<protein>
    <submittedName>
        <fullName evidence="1">HPF/RaiA family ribosome-associated protein</fullName>
    </submittedName>
</protein>
<reference evidence="1 2" key="1">
    <citation type="submission" date="2022-12" db="EMBL/GenBank/DDBJ databases">
        <title>Chitinophagaceae gen. sp. nov., a new member of the family Chitinophagaceae, isolated from soil in a chemical factory.</title>
        <authorList>
            <person name="Ke Z."/>
        </authorList>
    </citation>
    <scope>NUCLEOTIDE SEQUENCE [LARGE SCALE GENOMIC DNA]</scope>
    <source>
        <strain evidence="1 2">LY-5</strain>
    </source>
</reference>
<name>A0ABT4UPN7_9BACT</name>
<dbReference type="InterPro" id="IPR036567">
    <property type="entry name" value="RHF-like"/>
</dbReference>
<dbReference type="Pfam" id="PF02482">
    <property type="entry name" value="Ribosomal_S30AE"/>
    <property type="match status" value="1"/>
</dbReference>
<keyword evidence="2" id="KW-1185">Reference proteome</keyword>
<gene>
    <name evidence="1" type="ORF">O3P16_18080</name>
</gene>
<dbReference type="InterPro" id="IPR003489">
    <property type="entry name" value="RHF/RaiA"/>
</dbReference>
<evidence type="ECO:0000313" key="2">
    <source>
        <dbReference type="Proteomes" id="UP001210231"/>
    </source>
</evidence>